<feature type="compositionally biased region" description="Basic and acidic residues" evidence="5">
    <location>
        <begin position="352"/>
        <end position="361"/>
    </location>
</feature>
<dbReference type="Pfam" id="PF00560">
    <property type="entry name" value="LRR_1"/>
    <property type="match status" value="1"/>
</dbReference>
<feature type="region of interest" description="Disordered" evidence="5">
    <location>
        <begin position="352"/>
        <end position="443"/>
    </location>
</feature>
<protein>
    <recommendedName>
        <fullName evidence="8">Leucine Rich Repeat family protein</fullName>
    </recommendedName>
</protein>
<dbReference type="InterPro" id="IPR001611">
    <property type="entry name" value="Leu-rich_rpt"/>
</dbReference>
<sequence length="695" mass="78964">MRTSSTRRYYRPAFEFQRGGPHIRGSAAHKPDLSIAINRPSLQIQQQQQQIILPNTNSHSFRTPKSSRQKLPVTLDMFTIADDCGSLSFKDVKSLNLSSRKLNNVDIDSLKDLISLVKLDVSDNNLKLEPFSCLEKLEDLDFSCNNLTTFSYDSIQNKKDAFSSLRKLNLNYNSIGKSLEYFTNFPNLTVLLLTHNNLTALPKNSNLFYKLEYLDLSYNSLNTDSCFIALAALPNLKTLILDNNNVISIPKFQFGFEKMTSISLKNNKIESSIDIISLADLDCLNEVNILNNPVNIYRKDIQLLQSAYSTSHIKLICSEEPPEKKRAPRKFMNIVRVDDDPLLLPNKELQKRFFPNKKDNNENQQDSIQKSENELTGNEEDFNDDKYEGKKQSQNDADEFDEFGQKKSTQQKVDTDVFMTDFGLIPPTPLPPPSDGEQQDGSDAEIRNIWKEIPVIKEENRKLFTSNSSVEKFNDAFKKLKFIVEHPSIPISTSASGSQTKARINRLQKSASNTNSMNNISFDDNQPSFLPNEDNLPEFNVSSPRYPRPRPNSTRVPYESISATTNQNLNNSANGTLKVPPLNFDGKNNSNNTIRQRRSARANAPTTARKKKKTEGNDEIDIEEKLNSNQQLSKVDVMKILQQMENKLSSAEDIINQEDQDGMNPVDKALDQTNFSTLHKQYESIRSEIVSTLRV</sequence>
<dbReference type="InterPro" id="IPR003591">
    <property type="entry name" value="Leu-rich_rpt_typical-subtyp"/>
</dbReference>
<dbReference type="Gene3D" id="3.80.10.10">
    <property type="entry name" value="Ribonuclease Inhibitor"/>
    <property type="match status" value="1"/>
</dbReference>
<keyword evidence="4" id="KW-0677">Repeat</keyword>
<feature type="compositionally biased region" description="Polar residues" evidence="5">
    <location>
        <begin position="509"/>
        <end position="529"/>
    </location>
</feature>
<evidence type="ECO:0000313" key="7">
    <source>
        <dbReference type="Proteomes" id="UP001470230"/>
    </source>
</evidence>
<dbReference type="PANTHER" id="PTHR22710">
    <property type="entry name" value="X-RAY RADIATION RESISTANCE ASSOCIATED PROTEIN 1 XRRA1"/>
    <property type="match status" value="1"/>
</dbReference>
<evidence type="ECO:0000256" key="5">
    <source>
        <dbReference type="SAM" id="MobiDB-lite"/>
    </source>
</evidence>
<gene>
    <name evidence="6" type="ORF">M9Y10_022547</name>
</gene>
<comment type="caution">
    <text evidence="6">The sequence shown here is derived from an EMBL/GenBank/DDBJ whole genome shotgun (WGS) entry which is preliminary data.</text>
</comment>
<dbReference type="SMART" id="SM00369">
    <property type="entry name" value="LRR_TYP"/>
    <property type="match status" value="5"/>
</dbReference>
<keyword evidence="3" id="KW-0433">Leucine-rich repeat</keyword>
<evidence type="ECO:0008006" key="8">
    <source>
        <dbReference type="Google" id="ProtNLM"/>
    </source>
</evidence>
<accession>A0ABR2KSM1</accession>
<comment type="subcellular location">
    <subcellularLocation>
        <location evidence="1">Cytoplasm</location>
    </subcellularLocation>
</comment>
<dbReference type="Proteomes" id="UP001470230">
    <property type="component" value="Unassembled WGS sequence"/>
</dbReference>
<keyword evidence="2" id="KW-0963">Cytoplasm</keyword>
<feature type="compositionally biased region" description="Polar residues" evidence="5">
    <location>
        <begin position="561"/>
        <end position="575"/>
    </location>
</feature>
<feature type="compositionally biased region" description="Basic and acidic residues" evidence="5">
    <location>
        <begin position="384"/>
        <end position="393"/>
    </location>
</feature>
<dbReference type="InterPro" id="IPR032675">
    <property type="entry name" value="LRR_dom_sf"/>
</dbReference>
<proteinExistence type="predicted"/>
<keyword evidence="7" id="KW-1185">Reference proteome</keyword>
<dbReference type="PROSITE" id="PS51450">
    <property type="entry name" value="LRR"/>
    <property type="match status" value="2"/>
</dbReference>
<organism evidence="6 7">
    <name type="scientific">Tritrichomonas musculus</name>
    <dbReference type="NCBI Taxonomy" id="1915356"/>
    <lineage>
        <taxon>Eukaryota</taxon>
        <taxon>Metamonada</taxon>
        <taxon>Parabasalia</taxon>
        <taxon>Tritrichomonadida</taxon>
        <taxon>Tritrichomonadidae</taxon>
        <taxon>Tritrichomonas</taxon>
    </lineage>
</organism>
<feature type="region of interest" description="Disordered" evidence="5">
    <location>
        <begin position="509"/>
        <end position="617"/>
    </location>
</feature>
<dbReference type="PANTHER" id="PTHR22710:SF2">
    <property type="entry name" value="X-RAY RADIATION RESISTANCE-ASSOCIATED PROTEIN 1"/>
    <property type="match status" value="1"/>
</dbReference>
<reference evidence="6 7" key="1">
    <citation type="submission" date="2024-04" db="EMBL/GenBank/DDBJ databases">
        <title>Tritrichomonas musculus Genome.</title>
        <authorList>
            <person name="Alves-Ferreira E."/>
            <person name="Grigg M."/>
            <person name="Lorenzi H."/>
            <person name="Galac M."/>
        </authorList>
    </citation>
    <scope>NUCLEOTIDE SEQUENCE [LARGE SCALE GENOMIC DNA]</scope>
    <source>
        <strain evidence="6 7">EAF2021</strain>
    </source>
</reference>
<feature type="compositionally biased region" description="Polar residues" evidence="5">
    <location>
        <begin position="362"/>
        <end position="376"/>
    </location>
</feature>
<evidence type="ECO:0000256" key="2">
    <source>
        <dbReference type="ARBA" id="ARBA00022490"/>
    </source>
</evidence>
<evidence type="ECO:0000313" key="6">
    <source>
        <dbReference type="EMBL" id="KAK8894115.1"/>
    </source>
</evidence>
<name>A0ABR2KSM1_9EUKA</name>
<evidence type="ECO:0000256" key="1">
    <source>
        <dbReference type="ARBA" id="ARBA00004496"/>
    </source>
</evidence>
<evidence type="ECO:0000256" key="4">
    <source>
        <dbReference type="ARBA" id="ARBA00022737"/>
    </source>
</evidence>
<evidence type="ECO:0000256" key="3">
    <source>
        <dbReference type="ARBA" id="ARBA00022614"/>
    </source>
</evidence>
<dbReference type="EMBL" id="JAPFFF010000003">
    <property type="protein sequence ID" value="KAK8894115.1"/>
    <property type="molecule type" value="Genomic_DNA"/>
</dbReference>
<dbReference type="SUPFAM" id="SSF52047">
    <property type="entry name" value="RNI-like"/>
    <property type="match status" value="1"/>
</dbReference>